<evidence type="ECO:0000313" key="1">
    <source>
        <dbReference type="EMBL" id="EST43676.1"/>
    </source>
</evidence>
<dbReference type="EMBL" id="AUWU02000001">
    <property type="protein sequence ID" value="KAH0577655.1"/>
    <property type="molecule type" value="Genomic_DNA"/>
</dbReference>
<protein>
    <submittedName>
        <fullName evidence="1">Uncharacterized protein</fullName>
    </submittedName>
</protein>
<keyword evidence="3" id="KW-1185">Reference proteome</keyword>
<proteinExistence type="predicted"/>
<accession>V6LJ22</accession>
<gene>
    <name evidence="1" type="ORF">SS50377_16720</name>
    <name evidence="2" type="ORF">SS50377_21009</name>
</gene>
<dbReference type="EMBL" id="KI546135">
    <property type="protein sequence ID" value="EST43676.1"/>
    <property type="molecule type" value="Genomic_DNA"/>
</dbReference>
<name>V6LJ22_9EUKA</name>
<dbReference type="VEuPathDB" id="GiardiaDB:SS50377_21009"/>
<reference evidence="1 2" key="1">
    <citation type="journal article" date="2014" name="PLoS Genet.">
        <title>The Genome of Spironucleus salmonicida Highlights a Fish Pathogen Adapted to Fluctuating Environments.</title>
        <authorList>
            <person name="Xu F."/>
            <person name="Jerlstrom-Hultqvist J."/>
            <person name="Einarsson E."/>
            <person name="Astvaldsson A."/>
            <person name="Svard S.G."/>
            <person name="Andersson J.O."/>
        </authorList>
    </citation>
    <scope>NUCLEOTIDE SEQUENCE</scope>
    <source>
        <strain evidence="2">ATCC 50377</strain>
    </source>
</reference>
<dbReference type="Proteomes" id="UP000018208">
    <property type="component" value="Unassembled WGS sequence"/>
</dbReference>
<evidence type="ECO:0000313" key="2">
    <source>
        <dbReference type="EMBL" id="KAH0577655.1"/>
    </source>
</evidence>
<reference evidence="2" key="2">
    <citation type="submission" date="2020-12" db="EMBL/GenBank/DDBJ databases">
        <title>New Spironucleus salmonicida genome in near-complete chromosomes.</title>
        <authorList>
            <person name="Xu F."/>
            <person name="Kurt Z."/>
            <person name="Jimenez-Gonzalez A."/>
            <person name="Astvaldsson A."/>
            <person name="Andersson J.O."/>
            <person name="Svard S.G."/>
        </authorList>
    </citation>
    <scope>NUCLEOTIDE SEQUENCE</scope>
    <source>
        <strain evidence="2">ATCC 50377</strain>
    </source>
</reference>
<dbReference type="AlphaFoldDB" id="V6LJ22"/>
<sequence>MRGIPVSLVKPKLPKYVSAKPKQTFESDYQSYQQIVVRSWQNQLHELLEKKSKFDKPAEKQICWHSNQFFSNIKETNSFQLKRTFYYINIAVNCQKPSIQVIIQRTHRFLVLKPPIKQVFTPQTDVLRSFDSILCASAVEKIQSIYIGLLKADATFMQYISSLYQYNYLVDRNQLYNFLSSFKQSYNVLTKHLEECILDIKIYERLKLIV</sequence>
<evidence type="ECO:0000313" key="3">
    <source>
        <dbReference type="Proteomes" id="UP000018208"/>
    </source>
</evidence>
<organism evidence="1">
    <name type="scientific">Spironucleus salmonicida</name>
    <dbReference type="NCBI Taxonomy" id="348837"/>
    <lineage>
        <taxon>Eukaryota</taxon>
        <taxon>Metamonada</taxon>
        <taxon>Diplomonadida</taxon>
        <taxon>Hexamitidae</taxon>
        <taxon>Hexamitinae</taxon>
        <taxon>Spironucleus</taxon>
    </lineage>
</organism>